<reference evidence="2" key="1">
    <citation type="submission" date="2014-11" db="EMBL/GenBank/DDBJ databases">
        <authorList>
            <person name="Amaro Gonzalez C."/>
        </authorList>
    </citation>
    <scope>NUCLEOTIDE SEQUENCE</scope>
</reference>
<dbReference type="EMBL" id="GBXM01105770">
    <property type="protein sequence ID" value="JAH02807.1"/>
    <property type="molecule type" value="Transcribed_RNA"/>
</dbReference>
<name>A0A0E9PEZ3_ANGAN</name>
<organism evidence="2">
    <name type="scientific">Anguilla anguilla</name>
    <name type="common">European freshwater eel</name>
    <name type="synonym">Muraena anguilla</name>
    <dbReference type="NCBI Taxonomy" id="7936"/>
    <lineage>
        <taxon>Eukaryota</taxon>
        <taxon>Metazoa</taxon>
        <taxon>Chordata</taxon>
        <taxon>Craniata</taxon>
        <taxon>Vertebrata</taxon>
        <taxon>Euteleostomi</taxon>
        <taxon>Actinopterygii</taxon>
        <taxon>Neopterygii</taxon>
        <taxon>Teleostei</taxon>
        <taxon>Anguilliformes</taxon>
        <taxon>Anguillidae</taxon>
        <taxon>Anguilla</taxon>
    </lineage>
</organism>
<dbReference type="AlphaFoldDB" id="A0A0E9PEZ3"/>
<evidence type="ECO:0000256" key="1">
    <source>
        <dbReference type="SAM" id="MobiDB-lite"/>
    </source>
</evidence>
<accession>A0A0E9PEZ3</accession>
<protein>
    <submittedName>
        <fullName evidence="2">Uncharacterized protein</fullName>
    </submittedName>
</protein>
<feature type="region of interest" description="Disordered" evidence="1">
    <location>
        <begin position="1"/>
        <end position="25"/>
    </location>
</feature>
<proteinExistence type="predicted"/>
<feature type="compositionally biased region" description="Polar residues" evidence="1">
    <location>
        <begin position="7"/>
        <end position="25"/>
    </location>
</feature>
<reference evidence="2" key="2">
    <citation type="journal article" date="2015" name="Fish Shellfish Immunol.">
        <title>Early steps in the European eel (Anguilla anguilla)-Vibrio vulnificus interaction in the gills: Role of the RtxA13 toxin.</title>
        <authorList>
            <person name="Callol A."/>
            <person name="Pajuelo D."/>
            <person name="Ebbesson L."/>
            <person name="Teles M."/>
            <person name="MacKenzie S."/>
            <person name="Amaro C."/>
        </authorList>
    </citation>
    <scope>NUCLEOTIDE SEQUENCE</scope>
</reference>
<sequence length="25" mass="2714">MERKNETFSLLSSSPGMKQNSGSPT</sequence>
<evidence type="ECO:0000313" key="2">
    <source>
        <dbReference type="EMBL" id="JAH02807.1"/>
    </source>
</evidence>